<dbReference type="GO" id="GO:0016032">
    <property type="term" value="P:viral process"/>
    <property type="evidence" value="ECO:0007669"/>
    <property type="project" value="InterPro"/>
</dbReference>
<feature type="compositionally biased region" description="Polar residues" evidence="1">
    <location>
        <begin position="53"/>
        <end position="65"/>
    </location>
</feature>
<proteinExistence type="predicted"/>
<evidence type="ECO:0000256" key="1">
    <source>
        <dbReference type="SAM" id="MobiDB-lite"/>
    </source>
</evidence>
<comment type="caution">
    <text evidence="2">The sequence shown here is derived from an EMBL/GenBank/DDBJ whole genome shotgun (WGS) entry which is preliminary data.</text>
</comment>
<gene>
    <name evidence="2" type="ORF">HGM15179_007185</name>
</gene>
<keyword evidence="3" id="KW-1185">Reference proteome</keyword>
<reference evidence="2" key="1">
    <citation type="submission" date="2019-04" db="EMBL/GenBank/DDBJ databases">
        <title>Genome assembly of Zosterops borbonicus 15179.</title>
        <authorList>
            <person name="Leroy T."/>
            <person name="Anselmetti Y."/>
            <person name="Tilak M.-K."/>
            <person name="Nabholz B."/>
        </authorList>
    </citation>
    <scope>NUCLEOTIDE SEQUENCE</scope>
    <source>
        <strain evidence="2">HGM_15179</strain>
        <tissue evidence="2">Muscle</tissue>
    </source>
</reference>
<feature type="region of interest" description="Disordered" evidence="1">
    <location>
        <begin position="1"/>
        <end position="69"/>
    </location>
</feature>
<sequence>MTTRVPSEIPSAQRREQPYSPLPALPPQPASTRAEEGIPSAPQTAVPPWQPTKGRQPTAISSPPASRTRLKAKLIGDEWGESENERHSLLPLKEVPTAPRIIEFVNVPLNTRDVRAFKKEMGRLLDDPFGVAERLDEFLGSSIYTFEDLMAILKSLFNNKEREMTKQASIRN</sequence>
<dbReference type="AlphaFoldDB" id="A0A8K1GJ31"/>
<dbReference type="InterPro" id="IPR008919">
    <property type="entry name" value="Retrov_capsid_N"/>
</dbReference>
<protein>
    <submittedName>
        <fullName evidence="2">Uncharacterized protein</fullName>
    </submittedName>
</protein>
<dbReference type="Gene3D" id="1.10.375.10">
    <property type="entry name" value="Human Immunodeficiency Virus Type 1 Capsid Protein"/>
    <property type="match status" value="1"/>
</dbReference>
<name>A0A8K1GJ31_9PASS</name>
<dbReference type="PANTHER" id="PTHR33166">
    <property type="entry name" value="GAG_P30 DOMAIN-CONTAINING PROTEIN"/>
    <property type="match status" value="1"/>
</dbReference>
<dbReference type="InterPro" id="IPR050462">
    <property type="entry name" value="Retroviral_Gag-Pol_poly"/>
</dbReference>
<accession>A0A8K1GJ31</accession>
<dbReference type="EMBL" id="SWJQ01000165">
    <property type="protein sequence ID" value="TRZ19904.1"/>
    <property type="molecule type" value="Genomic_DNA"/>
</dbReference>
<feature type="compositionally biased region" description="Pro residues" evidence="1">
    <location>
        <begin position="20"/>
        <end position="29"/>
    </location>
</feature>
<organism evidence="2 3">
    <name type="scientific">Zosterops borbonicus</name>
    <dbReference type="NCBI Taxonomy" id="364589"/>
    <lineage>
        <taxon>Eukaryota</taxon>
        <taxon>Metazoa</taxon>
        <taxon>Chordata</taxon>
        <taxon>Craniata</taxon>
        <taxon>Vertebrata</taxon>
        <taxon>Euteleostomi</taxon>
        <taxon>Archelosauria</taxon>
        <taxon>Archosauria</taxon>
        <taxon>Dinosauria</taxon>
        <taxon>Saurischia</taxon>
        <taxon>Theropoda</taxon>
        <taxon>Coelurosauria</taxon>
        <taxon>Aves</taxon>
        <taxon>Neognathae</taxon>
        <taxon>Neoaves</taxon>
        <taxon>Telluraves</taxon>
        <taxon>Australaves</taxon>
        <taxon>Passeriformes</taxon>
        <taxon>Sylvioidea</taxon>
        <taxon>Zosteropidae</taxon>
        <taxon>Zosterops</taxon>
    </lineage>
</organism>
<dbReference type="OrthoDB" id="9049599at2759"/>
<dbReference type="Proteomes" id="UP000796761">
    <property type="component" value="Unassembled WGS sequence"/>
</dbReference>
<dbReference type="SUPFAM" id="SSF47943">
    <property type="entry name" value="Retrovirus capsid protein, N-terminal core domain"/>
    <property type="match status" value="1"/>
</dbReference>
<evidence type="ECO:0000313" key="3">
    <source>
        <dbReference type="Proteomes" id="UP000796761"/>
    </source>
</evidence>
<evidence type="ECO:0000313" key="2">
    <source>
        <dbReference type="EMBL" id="TRZ19904.1"/>
    </source>
</evidence>